<keyword evidence="1" id="KW-0238">DNA-binding</keyword>
<dbReference type="InterPro" id="IPR013762">
    <property type="entry name" value="Integrase-like_cat_sf"/>
</dbReference>
<keyword evidence="4" id="KW-1185">Reference proteome</keyword>
<accession>A0A919D6C7</accession>
<sequence>MVVSAERRVKRYLQWCDEAGLDPLLASSLLLFLQDLADRRRLSSTLESYNGTLAGWLREQGHPLAAADRHAVRQIKARLAAAEELEDDSVPMRATQVTEVDVARMAAACDRDTDRGRRDVLVLLLYRYAASALAVSHPLQLDDVHDVVLRTAGTQTLPSPGSMTALEVRCRSLRPHAPDQVLRLPAHANPQLCPVRAWQEWMSTLRAAGVAGVGPLFRRIDRHGTVAGHRPVAGRQPKDPAQRAGISLQTIGNILRDLATAAGLSPRLHADERLVLSTVAGQAALAAAPPEEQIRVDAARQVQRRRLRRSRPRYTPLSMPVSASSPASGIPADLLLLYSRYLVRPSDVLAEVDTSARS</sequence>
<dbReference type="Gene3D" id="1.10.150.130">
    <property type="match status" value="1"/>
</dbReference>
<dbReference type="AlphaFoldDB" id="A0A919D6C7"/>
<evidence type="ECO:0000256" key="2">
    <source>
        <dbReference type="SAM" id="MobiDB-lite"/>
    </source>
</evidence>
<dbReference type="EMBL" id="BMVG01000031">
    <property type="protein sequence ID" value="GHE11918.1"/>
    <property type="molecule type" value="Genomic_DNA"/>
</dbReference>
<evidence type="ECO:0000313" key="3">
    <source>
        <dbReference type="EMBL" id="GHE11918.1"/>
    </source>
</evidence>
<reference evidence="3" key="1">
    <citation type="journal article" date="2014" name="Int. J. Syst. Evol. Microbiol.">
        <title>Complete genome sequence of Corynebacterium casei LMG S-19264T (=DSM 44701T), isolated from a smear-ripened cheese.</title>
        <authorList>
            <consortium name="US DOE Joint Genome Institute (JGI-PGF)"/>
            <person name="Walter F."/>
            <person name="Albersmeier A."/>
            <person name="Kalinowski J."/>
            <person name="Ruckert C."/>
        </authorList>
    </citation>
    <scope>NUCLEOTIDE SEQUENCE</scope>
    <source>
        <strain evidence="3">JCM 4714</strain>
    </source>
</reference>
<protein>
    <recommendedName>
        <fullName evidence="5">Core-binding (CB) domain-containing protein</fullName>
    </recommendedName>
</protein>
<comment type="caution">
    <text evidence="3">The sequence shown here is derived from an EMBL/GenBank/DDBJ whole genome shotgun (WGS) entry which is preliminary data.</text>
</comment>
<dbReference type="RefSeq" id="WP_189957943.1">
    <property type="nucleotide sequence ID" value="NZ_BMVG01000031.1"/>
</dbReference>
<gene>
    <name evidence="3" type="ORF">GCM10010339_73340</name>
</gene>
<feature type="compositionally biased region" description="Basic residues" evidence="2">
    <location>
        <begin position="302"/>
        <end position="312"/>
    </location>
</feature>
<organism evidence="3 4">
    <name type="scientific">Streptomyces alanosinicus</name>
    <dbReference type="NCBI Taxonomy" id="68171"/>
    <lineage>
        <taxon>Bacteria</taxon>
        <taxon>Bacillati</taxon>
        <taxon>Actinomycetota</taxon>
        <taxon>Actinomycetes</taxon>
        <taxon>Kitasatosporales</taxon>
        <taxon>Streptomycetaceae</taxon>
        <taxon>Streptomyces</taxon>
    </lineage>
</organism>
<dbReference type="InterPro" id="IPR010998">
    <property type="entry name" value="Integrase_recombinase_N"/>
</dbReference>
<proteinExistence type="predicted"/>
<dbReference type="Gene3D" id="1.10.443.10">
    <property type="entry name" value="Intergrase catalytic core"/>
    <property type="match status" value="1"/>
</dbReference>
<evidence type="ECO:0000313" key="4">
    <source>
        <dbReference type="Proteomes" id="UP000655443"/>
    </source>
</evidence>
<dbReference type="Proteomes" id="UP000655443">
    <property type="component" value="Unassembled WGS sequence"/>
</dbReference>
<feature type="region of interest" description="Disordered" evidence="2">
    <location>
        <begin position="302"/>
        <end position="323"/>
    </location>
</feature>
<dbReference type="GO" id="GO:0006310">
    <property type="term" value="P:DNA recombination"/>
    <property type="evidence" value="ECO:0007669"/>
    <property type="project" value="InterPro"/>
</dbReference>
<dbReference type="GO" id="GO:0015074">
    <property type="term" value="P:DNA integration"/>
    <property type="evidence" value="ECO:0007669"/>
    <property type="project" value="InterPro"/>
</dbReference>
<dbReference type="GO" id="GO:0003677">
    <property type="term" value="F:DNA binding"/>
    <property type="evidence" value="ECO:0007669"/>
    <property type="project" value="UniProtKB-KW"/>
</dbReference>
<dbReference type="SUPFAM" id="SSF47823">
    <property type="entry name" value="lambda integrase-like, N-terminal domain"/>
    <property type="match status" value="1"/>
</dbReference>
<evidence type="ECO:0000256" key="1">
    <source>
        <dbReference type="ARBA" id="ARBA00023125"/>
    </source>
</evidence>
<evidence type="ECO:0008006" key="5">
    <source>
        <dbReference type="Google" id="ProtNLM"/>
    </source>
</evidence>
<name>A0A919D6C7_9ACTN</name>
<reference evidence="3" key="2">
    <citation type="submission" date="2020-09" db="EMBL/GenBank/DDBJ databases">
        <authorList>
            <person name="Sun Q."/>
            <person name="Ohkuma M."/>
        </authorList>
    </citation>
    <scope>NUCLEOTIDE SEQUENCE</scope>
    <source>
        <strain evidence="3">JCM 4714</strain>
    </source>
</reference>